<dbReference type="SUPFAM" id="SSF103481">
    <property type="entry name" value="Multidrug resistance efflux transporter EmrE"/>
    <property type="match status" value="1"/>
</dbReference>
<dbReference type="GO" id="GO:0016020">
    <property type="term" value="C:membrane"/>
    <property type="evidence" value="ECO:0007669"/>
    <property type="project" value="UniProtKB-SubCell"/>
</dbReference>
<feature type="transmembrane region" description="Helical" evidence="5">
    <location>
        <begin position="145"/>
        <end position="167"/>
    </location>
</feature>
<feature type="transmembrane region" description="Helical" evidence="5">
    <location>
        <begin position="174"/>
        <end position="192"/>
    </location>
</feature>
<dbReference type="PANTHER" id="PTHR12570">
    <property type="match status" value="1"/>
</dbReference>
<feature type="transmembrane region" description="Helical" evidence="5">
    <location>
        <begin position="106"/>
        <end position="125"/>
    </location>
</feature>
<gene>
    <name evidence="6" type="ORF">PTSG_03198</name>
</gene>
<evidence type="ECO:0000256" key="5">
    <source>
        <dbReference type="SAM" id="Phobius"/>
    </source>
</evidence>
<dbReference type="OMA" id="PMVYISI"/>
<dbReference type="OrthoDB" id="6428174at2759"/>
<dbReference type="PANTHER" id="PTHR12570:SF92">
    <property type="entry name" value="SPICHTHYIN, ISOFORM B"/>
    <property type="match status" value="1"/>
</dbReference>
<accession>F2U4I0</accession>
<dbReference type="Pfam" id="PF05653">
    <property type="entry name" value="Mg_trans_NIPA"/>
    <property type="match status" value="1"/>
</dbReference>
<sequence length="348" mass="37241">MDNRDNRIGVGLALSSSAFIGLSFIVKKKGLIRSRASGSSAGDGGFAYLREWLWWVGLLTMVAGEAANFIAYAFAPAILVTPLGALSVIISAVLASWLLKERLLLLGKLGCAMCIVGSTVIVLNAPEEKEVSSVSEITDQMFDNAPFLGYAVCVILLSLYLIFIVAPKHGKRNIFVNITICSVVGSLSVIGVKGLGIALKLTLQGSNQLGNASTWGFVAMVAVCIMTQMNYLNKALDTFNTALVTPIYYVLFTTCTILASALLFRGWTQQAAADDDNCPAGSSAPALITCLCGFLTICGGVFLLHKSREDAAELTRTRDDDLVELINQRAVSDSMQTHAPFEQDEHAL</sequence>
<dbReference type="GeneID" id="16076369"/>
<evidence type="ECO:0000313" key="7">
    <source>
        <dbReference type="Proteomes" id="UP000007799"/>
    </source>
</evidence>
<evidence type="ECO:0000256" key="3">
    <source>
        <dbReference type="ARBA" id="ARBA00022989"/>
    </source>
</evidence>
<dbReference type="AlphaFoldDB" id="F2U4I0"/>
<dbReference type="RefSeq" id="XP_004995782.1">
    <property type="nucleotide sequence ID" value="XM_004995725.1"/>
</dbReference>
<name>F2U4I0_SALR5</name>
<dbReference type="InterPro" id="IPR008521">
    <property type="entry name" value="Mg_trans_NIPA"/>
</dbReference>
<evidence type="ECO:0000313" key="6">
    <source>
        <dbReference type="EMBL" id="EGD82546.1"/>
    </source>
</evidence>
<organism evidence="7">
    <name type="scientific">Salpingoeca rosetta (strain ATCC 50818 / BSB-021)</name>
    <dbReference type="NCBI Taxonomy" id="946362"/>
    <lineage>
        <taxon>Eukaryota</taxon>
        <taxon>Choanoflagellata</taxon>
        <taxon>Craspedida</taxon>
        <taxon>Salpingoecidae</taxon>
        <taxon>Salpingoeca</taxon>
    </lineage>
</organism>
<feature type="transmembrane region" description="Helical" evidence="5">
    <location>
        <begin position="6"/>
        <end position="26"/>
    </location>
</feature>
<keyword evidence="2 5" id="KW-0812">Transmembrane</keyword>
<keyword evidence="3 5" id="KW-1133">Transmembrane helix</keyword>
<feature type="transmembrane region" description="Helical" evidence="5">
    <location>
        <begin position="77"/>
        <end position="99"/>
    </location>
</feature>
<feature type="transmembrane region" description="Helical" evidence="5">
    <location>
        <begin position="243"/>
        <end position="264"/>
    </location>
</feature>
<comment type="subcellular location">
    <subcellularLocation>
        <location evidence="1">Membrane</location>
        <topology evidence="1">Multi-pass membrane protein</topology>
    </subcellularLocation>
</comment>
<dbReference type="STRING" id="946362.F2U4I0"/>
<reference evidence="6" key="1">
    <citation type="submission" date="2009-08" db="EMBL/GenBank/DDBJ databases">
        <title>Annotation of Salpingoeca rosetta.</title>
        <authorList>
            <consortium name="The Broad Institute Genome Sequencing Platform"/>
            <person name="Russ C."/>
            <person name="Cuomo C."/>
            <person name="Burger G."/>
            <person name="Gray M.W."/>
            <person name="Holland P.W.H."/>
            <person name="King N."/>
            <person name="Lang F.B.F."/>
            <person name="Roger A.J."/>
            <person name="Ruiz-Trillo I."/>
            <person name="Young S.K."/>
            <person name="Zeng Q."/>
            <person name="Gargeya S."/>
            <person name="Alvarado L."/>
            <person name="Berlin A."/>
            <person name="Chapman S.B."/>
            <person name="Chen Z."/>
            <person name="Freedman E."/>
            <person name="Gellesch M."/>
            <person name="Goldberg J."/>
            <person name="Griggs A."/>
            <person name="Gujja S."/>
            <person name="Heilman E."/>
            <person name="Heiman D."/>
            <person name="Howarth C."/>
            <person name="Mehta T."/>
            <person name="Neiman D."/>
            <person name="Pearson M."/>
            <person name="Roberts A."/>
            <person name="Saif S."/>
            <person name="Shea T."/>
            <person name="Shenoy N."/>
            <person name="Sisk P."/>
            <person name="Stolte C."/>
            <person name="Sykes S."/>
            <person name="White J."/>
            <person name="Yandava C."/>
            <person name="Haas B."/>
            <person name="Nusbaum C."/>
            <person name="Birren B."/>
        </authorList>
    </citation>
    <scope>NUCLEOTIDE SEQUENCE [LARGE SCALE GENOMIC DNA]</scope>
    <source>
        <strain evidence="6">ATCC 50818</strain>
    </source>
</reference>
<proteinExistence type="predicted"/>
<protein>
    <submittedName>
        <fullName evidence="6">Magnesium transporter NIPA3</fullName>
    </submittedName>
</protein>
<evidence type="ECO:0000256" key="2">
    <source>
        <dbReference type="ARBA" id="ARBA00022692"/>
    </source>
</evidence>
<dbReference type="Proteomes" id="UP000007799">
    <property type="component" value="Unassembled WGS sequence"/>
</dbReference>
<dbReference type="EMBL" id="GL832961">
    <property type="protein sequence ID" value="EGD82546.1"/>
    <property type="molecule type" value="Genomic_DNA"/>
</dbReference>
<dbReference type="GO" id="GO:0015095">
    <property type="term" value="F:magnesium ion transmembrane transporter activity"/>
    <property type="evidence" value="ECO:0007669"/>
    <property type="project" value="InterPro"/>
</dbReference>
<keyword evidence="7" id="KW-1185">Reference proteome</keyword>
<dbReference type="KEGG" id="sre:PTSG_03198"/>
<dbReference type="InterPro" id="IPR037185">
    <property type="entry name" value="EmrE-like"/>
</dbReference>
<feature type="transmembrane region" description="Helical" evidence="5">
    <location>
        <begin position="284"/>
        <end position="304"/>
    </location>
</feature>
<evidence type="ECO:0000256" key="1">
    <source>
        <dbReference type="ARBA" id="ARBA00004141"/>
    </source>
</evidence>
<evidence type="ECO:0000256" key="4">
    <source>
        <dbReference type="ARBA" id="ARBA00023136"/>
    </source>
</evidence>
<dbReference type="InParanoid" id="F2U4I0"/>
<feature type="transmembrane region" description="Helical" evidence="5">
    <location>
        <begin position="212"/>
        <end position="231"/>
    </location>
</feature>
<dbReference type="eggNOG" id="KOG2922">
    <property type="taxonomic scope" value="Eukaryota"/>
</dbReference>
<dbReference type="FunCoup" id="F2U4I0">
    <property type="interactions" value="702"/>
</dbReference>
<keyword evidence="4 5" id="KW-0472">Membrane</keyword>